<name>A0AAW0LW50_QUESU</name>
<evidence type="ECO:0000256" key="3">
    <source>
        <dbReference type="ARBA" id="ARBA00022640"/>
    </source>
</evidence>
<organism evidence="5 6">
    <name type="scientific">Quercus suber</name>
    <name type="common">Cork oak</name>
    <dbReference type="NCBI Taxonomy" id="58331"/>
    <lineage>
        <taxon>Eukaryota</taxon>
        <taxon>Viridiplantae</taxon>
        <taxon>Streptophyta</taxon>
        <taxon>Embryophyta</taxon>
        <taxon>Tracheophyta</taxon>
        <taxon>Spermatophyta</taxon>
        <taxon>Magnoliopsida</taxon>
        <taxon>eudicotyledons</taxon>
        <taxon>Gunneridae</taxon>
        <taxon>Pentapetalae</taxon>
        <taxon>rosids</taxon>
        <taxon>fabids</taxon>
        <taxon>Fagales</taxon>
        <taxon>Fagaceae</taxon>
        <taxon>Quercus</taxon>
    </lineage>
</organism>
<dbReference type="Pfam" id="PF04278">
    <property type="entry name" value="Tic22"/>
    <property type="match status" value="1"/>
</dbReference>
<dbReference type="InterPro" id="IPR007378">
    <property type="entry name" value="Tic22-like"/>
</dbReference>
<dbReference type="Proteomes" id="UP000237347">
    <property type="component" value="Unassembled WGS sequence"/>
</dbReference>
<sequence length="95" mass="10479">MATLGSATEQNQVSTGDNTGKSTSGQRTYMATLEGEQQNSGHRNKRGKMSRSLILKSQNKSYRPAFFRKESSTSKWDDIVFIPPGFDVSTDPSQS</sequence>
<keyword evidence="2" id="KW-0150">Chloroplast</keyword>
<protein>
    <submittedName>
        <fullName evidence="5">Protein tic 22-like</fullName>
    </submittedName>
</protein>
<comment type="caution">
    <text evidence="5">The sequence shown here is derived from an EMBL/GenBank/DDBJ whole genome shotgun (WGS) entry which is preliminary data.</text>
</comment>
<gene>
    <name evidence="5" type="primary">TIC22L_0</name>
    <name evidence="5" type="ORF">CFP56_026874</name>
</gene>
<dbReference type="EMBL" id="PKMF04000043">
    <property type="protein sequence ID" value="KAK7855695.1"/>
    <property type="molecule type" value="Genomic_DNA"/>
</dbReference>
<comment type="subcellular location">
    <subcellularLocation>
        <location evidence="1">Plastid</location>
        <location evidence="1">Chloroplast</location>
    </subcellularLocation>
</comment>
<evidence type="ECO:0000313" key="6">
    <source>
        <dbReference type="Proteomes" id="UP000237347"/>
    </source>
</evidence>
<dbReference type="AlphaFoldDB" id="A0AAW0LW50"/>
<evidence type="ECO:0000256" key="2">
    <source>
        <dbReference type="ARBA" id="ARBA00022528"/>
    </source>
</evidence>
<evidence type="ECO:0000313" key="5">
    <source>
        <dbReference type="EMBL" id="KAK7855695.1"/>
    </source>
</evidence>
<accession>A0AAW0LW50</accession>
<evidence type="ECO:0000256" key="4">
    <source>
        <dbReference type="SAM" id="MobiDB-lite"/>
    </source>
</evidence>
<proteinExistence type="predicted"/>
<feature type="compositionally biased region" description="Polar residues" evidence="4">
    <location>
        <begin position="1"/>
        <end position="41"/>
    </location>
</feature>
<evidence type="ECO:0000256" key="1">
    <source>
        <dbReference type="ARBA" id="ARBA00004229"/>
    </source>
</evidence>
<dbReference type="GO" id="GO:0009507">
    <property type="term" value="C:chloroplast"/>
    <property type="evidence" value="ECO:0007669"/>
    <property type="project" value="UniProtKB-SubCell"/>
</dbReference>
<feature type="region of interest" description="Disordered" evidence="4">
    <location>
        <begin position="1"/>
        <end position="50"/>
    </location>
</feature>
<dbReference type="GO" id="GO:0015031">
    <property type="term" value="P:protein transport"/>
    <property type="evidence" value="ECO:0007669"/>
    <property type="project" value="InterPro"/>
</dbReference>
<keyword evidence="6" id="KW-1185">Reference proteome</keyword>
<keyword evidence="3" id="KW-0934">Plastid</keyword>
<reference evidence="5 6" key="1">
    <citation type="journal article" date="2018" name="Sci. Data">
        <title>The draft genome sequence of cork oak.</title>
        <authorList>
            <person name="Ramos A.M."/>
            <person name="Usie A."/>
            <person name="Barbosa P."/>
            <person name="Barros P.M."/>
            <person name="Capote T."/>
            <person name="Chaves I."/>
            <person name="Simoes F."/>
            <person name="Abreu I."/>
            <person name="Carrasquinho I."/>
            <person name="Faro C."/>
            <person name="Guimaraes J.B."/>
            <person name="Mendonca D."/>
            <person name="Nobrega F."/>
            <person name="Rodrigues L."/>
            <person name="Saibo N.J.M."/>
            <person name="Varela M.C."/>
            <person name="Egas C."/>
            <person name="Matos J."/>
            <person name="Miguel C.M."/>
            <person name="Oliveira M.M."/>
            <person name="Ricardo C.P."/>
            <person name="Goncalves S."/>
        </authorList>
    </citation>
    <scope>NUCLEOTIDE SEQUENCE [LARGE SCALE GENOMIC DNA]</scope>
    <source>
        <strain evidence="6">cv. HL8</strain>
    </source>
</reference>